<gene>
    <name evidence="2" type="ORF">RFI_37508</name>
</gene>
<feature type="transmembrane region" description="Helical" evidence="1">
    <location>
        <begin position="109"/>
        <end position="132"/>
    </location>
</feature>
<dbReference type="EMBL" id="ASPP01042394">
    <property type="protein sequence ID" value="ETN99960.1"/>
    <property type="molecule type" value="Genomic_DNA"/>
</dbReference>
<dbReference type="Proteomes" id="UP000023152">
    <property type="component" value="Unassembled WGS sequence"/>
</dbReference>
<dbReference type="AlphaFoldDB" id="X6LF43"/>
<accession>X6LF43</accession>
<reference evidence="2 3" key="1">
    <citation type="journal article" date="2013" name="Curr. Biol.">
        <title>The Genome of the Foraminiferan Reticulomyxa filosa.</title>
        <authorList>
            <person name="Glockner G."/>
            <person name="Hulsmann N."/>
            <person name="Schleicher M."/>
            <person name="Noegel A.A."/>
            <person name="Eichinger L."/>
            <person name="Gallinger C."/>
            <person name="Pawlowski J."/>
            <person name="Sierra R."/>
            <person name="Euteneuer U."/>
            <person name="Pillet L."/>
            <person name="Moustafa A."/>
            <person name="Platzer M."/>
            <person name="Groth M."/>
            <person name="Szafranski K."/>
            <person name="Schliwa M."/>
        </authorList>
    </citation>
    <scope>NUCLEOTIDE SEQUENCE [LARGE SCALE GENOMIC DNA]</scope>
</reference>
<keyword evidence="3" id="KW-1185">Reference proteome</keyword>
<evidence type="ECO:0000256" key="1">
    <source>
        <dbReference type="SAM" id="Phobius"/>
    </source>
</evidence>
<evidence type="ECO:0000313" key="3">
    <source>
        <dbReference type="Proteomes" id="UP000023152"/>
    </source>
</evidence>
<organism evidence="2 3">
    <name type="scientific">Reticulomyxa filosa</name>
    <dbReference type="NCBI Taxonomy" id="46433"/>
    <lineage>
        <taxon>Eukaryota</taxon>
        <taxon>Sar</taxon>
        <taxon>Rhizaria</taxon>
        <taxon>Retaria</taxon>
        <taxon>Foraminifera</taxon>
        <taxon>Monothalamids</taxon>
        <taxon>Reticulomyxidae</taxon>
        <taxon>Reticulomyxa</taxon>
    </lineage>
</organism>
<sequence>DCIIVYHLDVSSCVNLNINGLFFQLFFLQHIDTHPSSFHVNPNMIFFVELPSKFDNVQDTPHNILYTLFSEIKFPLISADKASNPFLYKEKAQYCLKWMKEYYSDNLKFGIIANIYVYMFIYNLQTAFYSIIKNRLQKSRKLTNWIWGEPPQLNEVRSDYDPDKMPELSQSECETFMKKWFSKVMDSSVLQQDMFFNYLYVQFMTLVASLYLKEKVVFDHFIQYKHEATECAIDYCPRFVSSLVQSYNRRRKRY</sequence>
<comment type="caution">
    <text evidence="2">The sequence shown here is derived from an EMBL/GenBank/DDBJ whole genome shotgun (WGS) entry which is preliminary data.</text>
</comment>
<name>X6LF43_RETFI</name>
<protein>
    <submittedName>
        <fullName evidence="2">Uncharacterized protein</fullName>
    </submittedName>
</protein>
<evidence type="ECO:0000313" key="2">
    <source>
        <dbReference type="EMBL" id="ETN99960.1"/>
    </source>
</evidence>
<feature type="non-terminal residue" evidence="2">
    <location>
        <position position="1"/>
    </location>
</feature>
<keyword evidence="1" id="KW-1133">Transmembrane helix</keyword>
<keyword evidence="1" id="KW-0812">Transmembrane</keyword>
<proteinExistence type="predicted"/>
<keyword evidence="1" id="KW-0472">Membrane</keyword>